<evidence type="ECO:0000256" key="1">
    <source>
        <dbReference type="SAM" id="SignalP"/>
    </source>
</evidence>
<keyword evidence="3" id="KW-1185">Reference proteome</keyword>
<evidence type="ECO:0000313" key="3">
    <source>
        <dbReference type="Proteomes" id="UP000015441"/>
    </source>
</evidence>
<keyword evidence="1" id="KW-0732">Signal</keyword>
<proteinExistence type="predicted"/>
<dbReference type="EMBL" id="CAUH01001099">
    <property type="protein sequence ID" value="CCU75239.1"/>
    <property type="molecule type" value="Genomic_DNA"/>
</dbReference>
<feature type="signal peptide" evidence="1">
    <location>
        <begin position="1"/>
        <end position="18"/>
    </location>
</feature>
<evidence type="ECO:0000313" key="2">
    <source>
        <dbReference type="EMBL" id="CCU75239.1"/>
    </source>
</evidence>
<dbReference type="AlphaFoldDB" id="N1J7D7"/>
<feature type="chain" id="PRO_5004107033" evidence="1">
    <location>
        <begin position="19"/>
        <end position="169"/>
    </location>
</feature>
<comment type="caution">
    <text evidence="2">The sequence shown here is derived from an EMBL/GenBank/DDBJ whole genome shotgun (WGS) entry which is preliminary data.</text>
</comment>
<sequence length="169" mass="19414">MQFIYILLPLFYSVRCLAAPDPVEKITLYNCANHIYSEAEVGNFFRAAAVEFAKTRAGGPSKIPLLKPYEPNPSSPSPTPKYFSHYAFRLTECIARKYLLTERPVLKFVIIDELQQPVGMAWGTNAKYPCDKRKVKASEVRKPWKSSRQERLWSEHLAHQPSILKRSLL</sequence>
<dbReference type="Proteomes" id="UP000015441">
    <property type="component" value="Unassembled WGS sequence"/>
</dbReference>
<accession>N1J7D7</accession>
<dbReference type="InParanoid" id="N1J7D7"/>
<reference evidence="2 3" key="1">
    <citation type="journal article" date="2010" name="Science">
        <title>Genome expansion and gene loss in powdery mildew fungi reveal tradeoffs in extreme parasitism.</title>
        <authorList>
            <person name="Spanu P.D."/>
            <person name="Abbott J.C."/>
            <person name="Amselem J."/>
            <person name="Burgis T.A."/>
            <person name="Soanes D.M."/>
            <person name="Stueber K."/>
            <person name="Ver Loren van Themaat E."/>
            <person name="Brown J.K.M."/>
            <person name="Butcher S.A."/>
            <person name="Gurr S.J."/>
            <person name="Lebrun M.-H."/>
            <person name="Ridout C.J."/>
            <person name="Schulze-Lefert P."/>
            <person name="Talbot N.J."/>
            <person name="Ahmadinejad N."/>
            <person name="Ametz C."/>
            <person name="Barton G.R."/>
            <person name="Benjdia M."/>
            <person name="Bidzinski P."/>
            <person name="Bindschedler L.V."/>
            <person name="Both M."/>
            <person name="Brewer M.T."/>
            <person name="Cadle-Davidson L."/>
            <person name="Cadle-Davidson M.M."/>
            <person name="Collemare J."/>
            <person name="Cramer R."/>
            <person name="Frenkel O."/>
            <person name="Godfrey D."/>
            <person name="Harriman J."/>
            <person name="Hoede C."/>
            <person name="King B.C."/>
            <person name="Klages S."/>
            <person name="Kleemann J."/>
            <person name="Knoll D."/>
            <person name="Koti P.S."/>
            <person name="Kreplak J."/>
            <person name="Lopez-Ruiz F.J."/>
            <person name="Lu X."/>
            <person name="Maekawa T."/>
            <person name="Mahanil S."/>
            <person name="Micali C."/>
            <person name="Milgroom M.G."/>
            <person name="Montana G."/>
            <person name="Noir S."/>
            <person name="O'Connell R.J."/>
            <person name="Oberhaensli S."/>
            <person name="Parlange F."/>
            <person name="Pedersen C."/>
            <person name="Quesneville H."/>
            <person name="Reinhardt R."/>
            <person name="Rott M."/>
            <person name="Sacristan S."/>
            <person name="Schmidt S.M."/>
            <person name="Schoen M."/>
            <person name="Skamnioti P."/>
            <person name="Sommer H."/>
            <person name="Stephens A."/>
            <person name="Takahara H."/>
            <person name="Thordal-Christensen H."/>
            <person name="Vigouroux M."/>
            <person name="Wessling R."/>
            <person name="Wicker T."/>
            <person name="Panstruga R."/>
        </authorList>
    </citation>
    <scope>NUCLEOTIDE SEQUENCE [LARGE SCALE GENOMIC DNA]</scope>
    <source>
        <strain evidence="2">DH14</strain>
    </source>
</reference>
<protein>
    <submittedName>
        <fullName evidence="2">CSEP0213 putative effector protein</fullName>
    </submittedName>
</protein>
<dbReference type="OrthoDB" id="10336370at2759"/>
<organism evidence="2 3">
    <name type="scientific">Blumeria graminis f. sp. hordei (strain DH14)</name>
    <name type="common">Barley powdery mildew</name>
    <name type="synonym">Oidium monilioides f. sp. hordei</name>
    <dbReference type="NCBI Taxonomy" id="546991"/>
    <lineage>
        <taxon>Eukaryota</taxon>
        <taxon>Fungi</taxon>
        <taxon>Dikarya</taxon>
        <taxon>Ascomycota</taxon>
        <taxon>Pezizomycotina</taxon>
        <taxon>Leotiomycetes</taxon>
        <taxon>Erysiphales</taxon>
        <taxon>Erysiphaceae</taxon>
        <taxon>Blumeria</taxon>
        <taxon>Blumeria hordei</taxon>
    </lineage>
</organism>
<name>N1J7D7_BLUG1</name>
<dbReference type="HOGENOM" id="CLU_1578257_0_0_1"/>
<gene>
    <name evidence="2" type="ORF">BGHDH14_bgh04512</name>
</gene>